<dbReference type="GO" id="GO:0005524">
    <property type="term" value="F:ATP binding"/>
    <property type="evidence" value="ECO:0007669"/>
    <property type="project" value="UniProtKB-KW"/>
</dbReference>
<dbReference type="Gene3D" id="1.10.510.10">
    <property type="entry name" value="Transferase(Phosphotransferase) domain 1"/>
    <property type="match status" value="1"/>
</dbReference>
<comment type="caution">
    <text evidence="5">The sequence shown here is derived from an EMBL/GenBank/DDBJ whole genome shotgun (WGS) entry which is preliminary data.</text>
</comment>
<dbReference type="GO" id="GO:0000307">
    <property type="term" value="C:cyclin-dependent protein kinase holoenzyme complex"/>
    <property type="evidence" value="ECO:0007669"/>
    <property type="project" value="TreeGrafter"/>
</dbReference>
<dbReference type="GO" id="GO:0010468">
    <property type="term" value="P:regulation of gene expression"/>
    <property type="evidence" value="ECO:0007669"/>
    <property type="project" value="TreeGrafter"/>
</dbReference>
<dbReference type="PROSITE" id="PS50011">
    <property type="entry name" value="PROTEIN_KINASE_DOM"/>
    <property type="match status" value="1"/>
</dbReference>
<gene>
    <name evidence="5" type="ORF">HYC85_000245</name>
</gene>
<evidence type="ECO:0000313" key="5">
    <source>
        <dbReference type="EMBL" id="KAF5959036.1"/>
    </source>
</evidence>
<dbReference type="AlphaFoldDB" id="A0A7J7I3K1"/>
<dbReference type="InterPro" id="IPR050108">
    <property type="entry name" value="CDK"/>
</dbReference>
<dbReference type="InterPro" id="IPR000719">
    <property type="entry name" value="Prot_kinase_dom"/>
</dbReference>
<reference evidence="6" key="1">
    <citation type="journal article" date="2020" name="Nat. Commun.">
        <title>Genome assembly of wild tea tree DASZ reveals pedigree and selection history of tea varieties.</title>
        <authorList>
            <person name="Zhang W."/>
            <person name="Zhang Y."/>
            <person name="Qiu H."/>
            <person name="Guo Y."/>
            <person name="Wan H."/>
            <person name="Zhang X."/>
            <person name="Scossa F."/>
            <person name="Alseekh S."/>
            <person name="Zhang Q."/>
            <person name="Wang P."/>
            <person name="Xu L."/>
            <person name="Schmidt M.H."/>
            <person name="Jia X."/>
            <person name="Li D."/>
            <person name="Zhu A."/>
            <person name="Guo F."/>
            <person name="Chen W."/>
            <person name="Ni D."/>
            <person name="Usadel B."/>
            <person name="Fernie A.R."/>
            <person name="Wen W."/>
        </authorList>
    </citation>
    <scope>NUCLEOTIDE SEQUENCE [LARGE SCALE GENOMIC DNA]</scope>
    <source>
        <strain evidence="6">cv. G240</strain>
    </source>
</reference>
<evidence type="ECO:0000256" key="1">
    <source>
        <dbReference type="ARBA" id="ARBA00022741"/>
    </source>
</evidence>
<dbReference type="Proteomes" id="UP000593564">
    <property type="component" value="Unassembled WGS sequence"/>
</dbReference>
<protein>
    <recommendedName>
        <fullName evidence="4">Protein kinase domain-containing protein</fullName>
    </recommendedName>
</protein>
<reference evidence="5 6" key="2">
    <citation type="submission" date="2020-07" db="EMBL/GenBank/DDBJ databases">
        <title>Genome assembly of wild tea tree DASZ reveals pedigree and selection history of tea varieties.</title>
        <authorList>
            <person name="Zhang W."/>
        </authorList>
    </citation>
    <scope>NUCLEOTIDE SEQUENCE [LARGE SCALE GENOMIC DNA]</scope>
    <source>
        <strain evidence="6">cv. G240</strain>
        <tissue evidence="5">Leaf</tissue>
    </source>
</reference>
<dbReference type="EMBL" id="JACBKZ010000001">
    <property type="protein sequence ID" value="KAF5959036.1"/>
    <property type="molecule type" value="Genomic_DNA"/>
</dbReference>
<name>A0A7J7I3K1_CAMSI</name>
<dbReference type="InterPro" id="IPR011009">
    <property type="entry name" value="Kinase-like_dom_sf"/>
</dbReference>
<dbReference type="PANTHER" id="PTHR24056:SF366">
    <property type="entry name" value="CYCLIN-DEPENDENT KINASE"/>
    <property type="match status" value="1"/>
</dbReference>
<dbReference type="GO" id="GO:0051445">
    <property type="term" value="P:regulation of meiotic cell cycle"/>
    <property type="evidence" value="ECO:0007669"/>
    <property type="project" value="TreeGrafter"/>
</dbReference>
<dbReference type="GO" id="GO:0005737">
    <property type="term" value="C:cytoplasm"/>
    <property type="evidence" value="ECO:0007669"/>
    <property type="project" value="TreeGrafter"/>
</dbReference>
<dbReference type="GO" id="GO:0004693">
    <property type="term" value="F:cyclin-dependent protein serine/threonine kinase activity"/>
    <property type="evidence" value="ECO:0007669"/>
    <property type="project" value="TreeGrafter"/>
</dbReference>
<keyword evidence="2" id="KW-0067">ATP-binding</keyword>
<dbReference type="Gene3D" id="3.30.200.20">
    <property type="entry name" value="Phosphorylase Kinase, domain 1"/>
    <property type="match status" value="1"/>
</dbReference>
<evidence type="ECO:0000313" key="6">
    <source>
        <dbReference type="Proteomes" id="UP000593564"/>
    </source>
</evidence>
<dbReference type="GO" id="GO:0007165">
    <property type="term" value="P:signal transduction"/>
    <property type="evidence" value="ECO:0007669"/>
    <property type="project" value="TreeGrafter"/>
</dbReference>
<keyword evidence="1" id="KW-0547">Nucleotide-binding</keyword>
<feature type="compositionally biased region" description="Low complexity" evidence="3">
    <location>
        <begin position="202"/>
        <end position="211"/>
    </location>
</feature>
<dbReference type="PANTHER" id="PTHR24056">
    <property type="entry name" value="CELL DIVISION PROTEIN KINASE"/>
    <property type="match status" value="1"/>
</dbReference>
<organism evidence="5 6">
    <name type="scientific">Camellia sinensis</name>
    <name type="common">Tea plant</name>
    <name type="synonym">Thea sinensis</name>
    <dbReference type="NCBI Taxonomy" id="4442"/>
    <lineage>
        <taxon>Eukaryota</taxon>
        <taxon>Viridiplantae</taxon>
        <taxon>Streptophyta</taxon>
        <taxon>Embryophyta</taxon>
        <taxon>Tracheophyta</taxon>
        <taxon>Spermatophyta</taxon>
        <taxon>Magnoliopsida</taxon>
        <taxon>eudicotyledons</taxon>
        <taxon>Gunneridae</taxon>
        <taxon>Pentapetalae</taxon>
        <taxon>asterids</taxon>
        <taxon>Ericales</taxon>
        <taxon>Theaceae</taxon>
        <taxon>Camellia</taxon>
    </lineage>
</organism>
<dbReference type="SUPFAM" id="SSF56112">
    <property type="entry name" value="Protein kinase-like (PK-like)"/>
    <property type="match status" value="1"/>
</dbReference>
<keyword evidence="6" id="KW-1185">Reference proteome</keyword>
<sequence length="211" mass="23757">MEKYKLFGPMERGSSIYQALDVVTNELVCLRRECFLNREQGVPSSVIREISFMREMQHRNILRLLDVVNKERSVHLVTEHVEHDLRKFMDTSPEIVKTLSDFLHQILSGLDYCHSHNILHRCLNPGSLMLDHRSQSTVKIAGFGSARTFGVPADVYTKWGKEMLCLNPGDKITASEALTHPYFTIYDSGSPSPPPPPPPLPLSSLPPSSSS</sequence>
<evidence type="ECO:0000256" key="3">
    <source>
        <dbReference type="SAM" id="MobiDB-lite"/>
    </source>
</evidence>
<evidence type="ECO:0000256" key="2">
    <source>
        <dbReference type="ARBA" id="ARBA00022840"/>
    </source>
</evidence>
<proteinExistence type="predicted"/>
<dbReference type="GO" id="GO:0005634">
    <property type="term" value="C:nucleus"/>
    <property type="evidence" value="ECO:0007669"/>
    <property type="project" value="TreeGrafter"/>
</dbReference>
<evidence type="ECO:0000259" key="4">
    <source>
        <dbReference type="PROSITE" id="PS50011"/>
    </source>
</evidence>
<feature type="domain" description="Protein kinase" evidence="4">
    <location>
        <begin position="1"/>
        <end position="211"/>
    </location>
</feature>
<feature type="compositionally biased region" description="Pro residues" evidence="3">
    <location>
        <begin position="191"/>
        <end position="201"/>
    </location>
</feature>
<dbReference type="GO" id="GO:0000082">
    <property type="term" value="P:G1/S transition of mitotic cell cycle"/>
    <property type="evidence" value="ECO:0007669"/>
    <property type="project" value="TreeGrafter"/>
</dbReference>
<feature type="region of interest" description="Disordered" evidence="3">
    <location>
        <begin position="186"/>
        <end position="211"/>
    </location>
</feature>
<dbReference type="GO" id="GO:0030332">
    <property type="term" value="F:cyclin binding"/>
    <property type="evidence" value="ECO:0007669"/>
    <property type="project" value="TreeGrafter"/>
</dbReference>
<dbReference type="Pfam" id="PF00069">
    <property type="entry name" value="Pkinase"/>
    <property type="match status" value="1"/>
</dbReference>
<accession>A0A7J7I3K1</accession>
<dbReference type="GO" id="GO:0010389">
    <property type="term" value="P:regulation of G2/M transition of mitotic cell cycle"/>
    <property type="evidence" value="ECO:0007669"/>
    <property type="project" value="TreeGrafter"/>
</dbReference>